<dbReference type="GO" id="GO:0009435">
    <property type="term" value="P:NAD+ biosynthetic process"/>
    <property type="evidence" value="ECO:0007669"/>
    <property type="project" value="UniProtKB-UniPathway"/>
</dbReference>
<dbReference type="InterPro" id="IPR040727">
    <property type="entry name" value="NAPRTase_N"/>
</dbReference>
<name>A0A3E2CBH0_GARVA</name>
<dbReference type="UniPathway" id="UPA00253"/>
<proteinExistence type="predicted"/>
<dbReference type="EMBL" id="NNRU01000003">
    <property type="protein sequence ID" value="RFT29119.1"/>
    <property type="molecule type" value="Genomic_DNA"/>
</dbReference>
<protein>
    <recommendedName>
        <fullName evidence="1">Nicotinate phosphoribosyltransferase N-terminal domain-containing protein</fullName>
    </recommendedName>
</protein>
<organism evidence="2 3">
    <name type="scientific">Gardnerella vaginalis</name>
    <dbReference type="NCBI Taxonomy" id="2702"/>
    <lineage>
        <taxon>Bacteria</taxon>
        <taxon>Bacillati</taxon>
        <taxon>Actinomycetota</taxon>
        <taxon>Actinomycetes</taxon>
        <taxon>Bifidobacteriales</taxon>
        <taxon>Bifidobacteriaceae</taxon>
        <taxon>Gardnerella</taxon>
    </lineage>
</organism>
<evidence type="ECO:0000259" key="1">
    <source>
        <dbReference type="Pfam" id="PF17767"/>
    </source>
</evidence>
<comment type="caution">
    <text evidence="2">The sequence shown here is derived from an EMBL/GenBank/DDBJ whole genome shotgun (WGS) entry which is preliminary data.</text>
</comment>
<dbReference type="AlphaFoldDB" id="A0A3E2CBH0"/>
<evidence type="ECO:0000313" key="2">
    <source>
        <dbReference type="EMBL" id="RFT29119.1"/>
    </source>
</evidence>
<feature type="non-terminal residue" evidence="2">
    <location>
        <position position="1"/>
    </location>
</feature>
<dbReference type="SUPFAM" id="SSF54675">
    <property type="entry name" value="Nicotinate/Quinolinate PRTase N-terminal domain-like"/>
    <property type="match status" value="1"/>
</dbReference>
<dbReference type="Pfam" id="PF17767">
    <property type="entry name" value="NAPRTase_N"/>
    <property type="match status" value="1"/>
</dbReference>
<feature type="non-terminal residue" evidence="2">
    <location>
        <position position="78"/>
    </location>
</feature>
<reference evidence="2 3" key="1">
    <citation type="submission" date="2017-07" db="EMBL/GenBank/DDBJ databases">
        <title>A comparative genomics approach to explaining the enigmatic role of Gardnerella vaginalis in the vaginal microbiome.</title>
        <authorList>
            <person name="Vancuren S.J."/>
            <person name="Hill J.E."/>
        </authorList>
    </citation>
    <scope>NUCLEOTIDE SEQUENCE [LARGE SCALE GENOMIC DNA]</scope>
    <source>
        <strain evidence="2 3">WP023</strain>
    </source>
</reference>
<feature type="domain" description="Nicotinate phosphoribosyltransferase N-terminal" evidence="1">
    <location>
        <begin position="2"/>
        <end position="78"/>
    </location>
</feature>
<dbReference type="Gene3D" id="3.20.140.10">
    <property type="entry name" value="nicotinate phosphoribosyltransferase"/>
    <property type="match status" value="1"/>
</dbReference>
<evidence type="ECO:0000313" key="3">
    <source>
        <dbReference type="Proteomes" id="UP000258379"/>
    </source>
</evidence>
<sequence>RRYGVVAGTGRILEELARFHFSDEDLRFLQDRKIVSKDTIKWLENYHFSGKIRGYREGEMFFPDSPILQVEGTFGECT</sequence>
<accession>A0A3E2CBH0</accession>
<gene>
    <name evidence="2" type="ORF">CG405_04570</name>
</gene>
<dbReference type="Proteomes" id="UP000258379">
    <property type="component" value="Unassembled WGS sequence"/>
</dbReference>